<evidence type="ECO:0000313" key="16">
    <source>
        <dbReference type="EMBL" id="GMH61437.1"/>
    </source>
</evidence>
<evidence type="ECO:0000256" key="8">
    <source>
        <dbReference type="ARBA" id="ARBA00023011"/>
    </source>
</evidence>
<evidence type="ECO:0000256" key="7">
    <source>
        <dbReference type="ARBA" id="ARBA00022955"/>
    </source>
</evidence>
<proteinExistence type="inferred from homology"/>
<keyword evidence="13" id="KW-0472">Membrane</keyword>
<keyword evidence="6" id="KW-0067">ATP-binding</keyword>
<dbReference type="EMBL" id="BRXZ01001073">
    <property type="protein sequence ID" value="GMH61437.1"/>
    <property type="molecule type" value="Genomic_DNA"/>
</dbReference>
<evidence type="ECO:0000256" key="3">
    <source>
        <dbReference type="ARBA" id="ARBA00012296"/>
    </source>
</evidence>
<dbReference type="PANTHER" id="PTHR10977:SF3">
    <property type="entry name" value="DIPHOSPHOMEVALONATE DECARBOXYLASE"/>
    <property type="match status" value="1"/>
</dbReference>
<evidence type="ECO:0000256" key="12">
    <source>
        <dbReference type="ARBA" id="ARBA00023239"/>
    </source>
</evidence>
<dbReference type="InterPro" id="IPR053859">
    <property type="entry name" value="MVD-like_N"/>
</dbReference>
<keyword evidence="10" id="KW-1207">Sterol metabolism</keyword>
<feature type="domain" description="Diphosphomevalonate decarboxylase-like N-terminal" evidence="15">
    <location>
        <begin position="8"/>
        <end position="63"/>
    </location>
</feature>
<dbReference type="GO" id="GO:0019287">
    <property type="term" value="P:isopentenyl diphosphate biosynthetic process, mevalonate pathway"/>
    <property type="evidence" value="ECO:0007669"/>
    <property type="project" value="InterPro"/>
</dbReference>
<evidence type="ECO:0000259" key="14">
    <source>
        <dbReference type="Pfam" id="PF18376"/>
    </source>
</evidence>
<dbReference type="InterPro" id="IPR005935">
    <property type="entry name" value="Mev_decarb"/>
</dbReference>
<protein>
    <recommendedName>
        <fullName evidence="3">diphosphomevalonate decarboxylase</fullName>
        <ecNumber evidence="3">4.1.1.33</ecNumber>
    </recommendedName>
</protein>
<comment type="caution">
    <text evidence="16">The sequence shown here is derived from an EMBL/GenBank/DDBJ whole genome shotgun (WGS) entry which is preliminary data.</text>
</comment>
<dbReference type="AlphaFoldDB" id="A0A9W6ZW03"/>
<comment type="subcellular location">
    <subcellularLocation>
        <location evidence="1">Plastid</location>
    </subcellularLocation>
</comment>
<gene>
    <name evidence="16" type="ORF">TrRE_jg4533</name>
</gene>
<keyword evidence="13" id="KW-0812">Transmembrane</keyword>
<feature type="non-terminal residue" evidence="16">
    <location>
        <position position="1"/>
    </location>
</feature>
<dbReference type="NCBIfam" id="TIGR01240">
    <property type="entry name" value="mevDPdecarb"/>
    <property type="match status" value="1"/>
</dbReference>
<dbReference type="Proteomes" id="UP001165082">
    <property type="component" value="Unassembled WGS sequence"/>
</dbReference>
<dbReference type="SUPFAM" id="SSF54211">
    <property type="entry name" value="Ribosomal protein S5 domain 2-like"/>
    <property type="match status" value="1"/>
</dbReference>
<keyword evidence="9" id="KW-0443">Lipid metabolism</keyword>
<evidence type="ECO:0000256" key="4">
    <source>
        <dbReference type="ARBA" id="ARBA00022516"/>
    </source>
</evidence>
<evidence type="ECO:0000256" key="11">
    <source>
        <dbReference type="ARBA" id="ARBA00023221"/>
    </source>
</evidence>
<evidence type="ECO:0000256" key="2">
    <source>
        <dbReference type="ARBA" id="ARBA00008831"/>
    </source>
</evidence>
<organism evidence="16 17">
    <name type="scientific">Triparma retinervis</name>
    <dbReference type="NCBI Taxonomy" id="2557542"/>
    <lineage>
        <taxon>Eukaryota</taxon>
        <taxon>Sar</taxon>
        <taxon>Stramenopiles</taxon>
        <taxon>Ochrophyta</taxon>
        <taxon>Bolidophyceae</taxon>
        <taxon>Parmales</taxon>
        <taxon>Triparmaceae</taxon>
        <taxon>Triparma</taxon>
    </lineage>
</organism>
<dbReference type="GO" id="GO:0005524">
    <property type="term" value="F:ATP binding"/>
    <property type="evidence" value="ECO:0007669"/>
    <property type="project" value="UniProtKB-KW"/>
</dbReference>
<evidence type="ECO:0000256" key="13">
    <source>
        <dbReference type="SAM" id="Phobius"/>
    </source>
</evidence>
<dbReference type="InterPro" id="IPR020568">
    <property type="entry name" value="Ribosomal_Su5_D2-typ_SF"/>
</dbReference>
<name>A0A9W6ZW03_9STRA</name>
<keyword evidence="4" id="KW-0444">Lipid biosynthesis</keyword>
<reference evidence="16" key="1">
    <citation type="submission" date="2022-07" db="EMBL/GenBank/DDBJ databases">
        <title>Genome analysis of Parmales, a sister group of diatoms, reveals the evolutionary specialization of diatoms from phago-mixotrophs to photoautotrophs.</title>
        <authorList>
            <person name="Ban H."/>
            <person name="Sato S."/>
            <person name="Yoshikawa S."/>
            <person name="Kazumasa Y."/>
            <person name="Nakamura Y."/>
            <person name="Ichinomiya M."/>
            <person name="Saitoh K."/>
            <person name="Sato N."/>
            <person name="Blanc-Mathieu R."/>
            <person name="Endo H."/>
            <person name="Kuwata A."/>
            <person name="Ogata H."/>
        </authorList>
    </citation>
    <scope>NUCLEOTIDE SEQUENCE</scope>
</reference>
<dbReference type="OrthoDB" id="10253702at2759"/>
<keyword evidence="11" id="KW-0753">Steroid metabolism</keyword>
<dbReference type="GO" id="GO:0004163">
    <property type="term" value="F:diphosphomevalonate decarboxylase activity"/>
    <property type="evidence" value="ECO:0007669"/>
    <property type="project" value="UniProtKB-EC"/>
</dbReference>
<evidence type="ECO:0000256" key="9">
    <source>
        <dbReference type="ARBA" id="ARBA00023098"/>
    </source>
</evidence>
<feature type="domain" description="Mvd1 C-terminal" evidence="14">
    <location>
        <begin position="77"/>
        <end position="271"/>
    </location>
</feature>
<keyword evidence="8" id="KW-0756">Sterol biosynthesis</keyword>
<keyword evidence="12" id="KW-0456">Lyase</keyword>
<keyword evidence="13" id="KW-1133">Transmembrane helix</keyword>
<keyword evidence="17" id="KW-1185">Reference proteome</keyword>
<dbReference type="GO" id="GO:0016126">
    <property type="term" value="P:sterol biosynthetic process"/>
    <property type="evidence" value="ECO:0007669"/>
    <property type="project" value="UniProtKB-KW"/>
</dbReference>
<dbReference type="GO" id="GO:0009536">
    <property type="term" value="C:plastid"/>
    <property type="evidence" value="ECO:0007669"/>
    <property type="project" value="UniProtKB-SubCell"/>
</dbReference>
<accession>A0A9W6ZW03</accession>
<evidence type="ECO:0000256" key="6">
    <source>
        <dbReference type="ARBA" id="ARBA00022840"/>
    </source>
</evidence>
<dbReference type="InterPro" id="IPR036554">
    <property type="entry name" value="GHMP_kinase_C_sf"/>
</dbReference>
<dbReference type="Gene3D" id="3.30.230.10">
    <property type="match status" value="1"/>
</dbReference>
<evidence type="ECO:0000256" key="1">
    <source>
        <dbReference type="ARBA" id="ARBA00004474"/>
    </source>
</evidence>
<dbReference type="SUPFAM" id="SSF55060">
    <property type="entry name" value="GHMP Kinase, C-terminal domain"/>
    <property type="match status" value="1"/>
</dbReference>
<dbReference type="GO" id="GO:0005829">
    <property type="term" value="C:cytosol"/>
    <property type="evidence" value="ECO:0007669"/>
    <property type="project" value="InterPro"/>
</dbReference>
<dbReference type="Pfam" id="PF22700">
    <property type="entry name" value="MVD-like_N"/>
    <property type="match status" value="1"/>
</dbReference>
<dbReference type="InterPro" id="IPR041431">
    <property type="entry name" value="Mvd1_C"/>
</dbReference>
<evidence type="ECO:0000256" key="10">
    <source>
        <dbReference type="ARBA" id="ARBA00023166"/>
    </source>
</evidence>
<evidence type="ECO:0000259" key="15">
    <source>
        <dbReference type="Pfam" id="PF22700"/>
    </source>
</evidence>
<dbReference type="PANTHER" id="PTHR10977">
    <property type="entry name" value="DIPHOSPHOMEVALONATE DECARBOXYLASE"/>
    <property type="match status" value="1"/>
</dbReference>
<evidence type="ECO:0000313" key="17">
    <source>
        <dbReference type="Proteomes" id="UP001165082"/>
    </source>
</evidence>
<dbReference type="FunFam" id="3.30.70.890:FF:000005">
    <property type="entry name" value="Diphosphomevalonate decarboxylase"/>
    <property type="match status" value="1"/>
</dbReference>
<feature type="transmembrane region" description="Helical" evidence="13">
    <location>
        <begin position="296"/>
        <end position="317"/>
    </location>
</feature>
<evidence type="ECO:0000256" key="5">
    <source>
        <dbReference type="ARBA" id="ARBA00022741"/>
    </source>
</evidence>
<dbReference type="InterPro" id="IPR029765">
    <property type="entry name" value="Mev_diP_decarb"/>
</dbReference>
<comment type="similarity">
    <text evidence="2">Belongs to the diphosphomevalonate decarboxylase family.</text>
</comment>
<keyword evidence="5" id="KW-0547">Nucleotide-binding</keyword>
<sequence length="320" mass="35378">THTTTTQTALVKCLAEVFCATESYPGELSTIARQGSGSACRSLQGGFVAWRMGSSPDGRDSMAEQVCDERHWPEMRAVILVVSDLKKDTSSTEGMRTSVDTSELLGFRARKGGVVDRRMEVIEKAYKERDFETFGKVTMQDSNQFHATCLDTYPPIFYMNDTSKSVIKLVHAYNSWKGRVAAAYTFDAGPNAVIYCLAADCDEVLRLMLEYFPGRRGDPGYVRDKAAWERAGRKALDKGLLEECDKKGRKRGIRGDVKMVYVTKSGPGPIVMDDGESLIDLETGLNRYEEKKGTKGWGWGVGMAALGLAVVMGVTMARRK</sequence>
<dbReference type="InterPro" id="IPR014721">
    <property type="entry name" value="Ribsml_uS5_D2-typ_fold_subgr"/>
</dbReference>
<dbReference type="PIRSF" id="PIRSF015950">
    <property type="entry name" value="Mev_P_decrbx"/>
    <property type="match status" value="1"/>
</dbReference>
<dbReference type="Pfam" id="PF18376">
    <property type="entry name" value="MDD_C"/>
    <property type="match status" value="1"/>
</dbReference>
<dbReference type="EC" id="4.1.1.33" evidence="3"/>
<dbReference type="Gene3D" id="3.30.70.890">
    <property type="entry name" value="GHMP kinase, C-terminal domain"/>
    <property type="match status" value="1"/>
</dbReference>
<keyword evidence="7" id="KW-0752">Steroid biosynthesis</keyword>